<dbReference type="EMBL" id="KI517609">
    <property type="protein sequence ID" value="ESQ37070.1"/>
    <property type="molecule type" value="Genomic_DNA"/>
</dbReference>
<dbReference type="Pfam" id="PF01535">
    <property type="entry name" value="PPR"/>
    <property type="match status" value="4"/>
</dbReference>
<keyword evidence="3" id="KW-1185">Reference proteome</keyword>
<dbReference type="Gramene" id="ESQ37070">
    <property type="protein sequence ID" value="ESQ37070"/>
    <property type="gene ID" value="EUTSA_v10003103mg"/>
</dbReference>
<dbReference type="InterPro" id="IPR011990">
    <property type="entry name" value="TPR-like_helical_dom_sf"/>
</dbReference>
<dbReference type="KEGG" id="eus:EUTSA_v10003103mg"/>
<dbReference type="Gene3D" id="1.25.40.10">
    <property type="entry name" value="Tetratricopeptide repeat domain"/>
    <property type="match status" value="2"/>
</dbReference>
<dbReference type="PANTHER" id="PTHR47928">
    <property type="entry name" value="REPEAT-CONTAINING PROTEIN, PUTATIVE-RELATED"/>
    <property type="match status" value="1"/>
</dbReference>
<organism evidence="2 3">
    <name type="scientific">Eutrema salsugineum</name>
    <name type="common">Saltwater cress</name>
    <name type="synonym">Sisymbrium salsugineum</name>
    <dbReference type="NCBI Taxonomy" id="72664"/>
    <lineage>
        <taxon>Eukaryota</taxon>
        <taxon>Viridiplantae</taxon>
        <taxon>Streptophyta</taxon>
        <taxon>Embryophyta</taxon>
        <taxon>Tracheophyta</taxon>
        <taxon>Spermatophyta</taxon>
        <taxon>Magnoliopsida</taxon>
        <taxon>eudicotyledons</taxon>
        <taxon>Gunneridae</taxon>
        <taxon>Pentapetalae</taxon>
        <taxon>rosids</taxon>
        <taxon>malvids</taxon>
        <taxon>Brassicales</taxon>
        <taxon>Brassicaceae</taxon>
        <taxon>Eutremeae</taxon>
        <taxon>Eutrema</taxon>
    </lineage>
</organism>
<proteinExistence type="predicted"/>
<keyword evidence="1" id="KW-0677">Repeat</keyword>
<gene>
    <name evidence="2" type="ORF">EUTSA_v10003103mg</name>
</gene>
<dbReference type="InterPro" id="IPR050421">
    <property type="entry name" value="PPR"/>
</dbReference>
<dbReference type="AlphaFoldDB" id="V4KGY8"/>
<reference evidence="2 3" key="1">
    <citation type="journal article" date="2013" name="Front. Plant Sci.">
        <title>The Reference Genome of the Halophytic Plant Eutrema salsugineum.</title>
        <authorList>
            <person name="Yang R."/>
            <person name="Jarvis D.E."/>
            <person name="Chen H."/>
            <person name="Beilstein M.A."/>
            <person name="Grimwood J."/>
            <person name="Jenkins J."/>
            <person name="Shu S."/>
            <person name="Prochnik S."/>
            <person name="Xin M."/>
            <person name="Ma C."/>
            <person name="Schmutz J."/>
            <person name="Wing R.A."/>
            <person name="Mitchell-Olds T."/>
            <person name="Schumaker K.S."/>
            <person name="Wang X."/>
        </authorList>
    </citation>
    <scope>NUCLEOTIDE SEQUENCE [LARGE SCALE GENOMIC DNA]</scope>
</reference>
<dbReference type="eggNOG" id="KOG4197">
    <property type="taxonomic scope" value="Eukaryota"/>
</dbReference>
<protein>
    <recommendedName>
        <fullName evidence="4">Pentatricopeptide repeat-containing protein</fullName>
    </recommendedName>
</protein>
<evidence type="ECO:0000313" key="3">
    <source>
        <dbReference type="Proteomes" id="UP000030689"/>
    </source>
</evidence>
<dbReference type="Proteomes" id="UP000030689">
    <property type="component" value="Unassembled WGS sequence"/>
</dbReference>
<dbReference type="PANTHER" id="PTHR47928:SF207">
    <property type="entry name" value="PENTATRICOPEPTIDE REPEAT-CONTAINING PROTEIN"/>
    <property type="match status" value="1"/>
</dbReference>
<evidence type="ECO:0008006" key="4">
    <source>
        <dbReference type="Google" id="ProtNLM"/>
    </source>
</evidence>
<accession>V4KGY8</accession>
<sequence>MFASCVSLFRLVLGEQLHGNVLSLSVSNSMIFLSLDYASVLFQKMRCKDTISSTTVIIGYSQAGFGEEGFKYFSWMRQGGTKLTDDALDSFLSDSGYMTFLEQCVRQFHALALALHLGLDQKSTIHNSLIIMYSKCGSIIEASKILEATAMINGYAVHRKAKEAIHQFEKSLTLGFRPDTITFASVFTACSHLGQLGLGFHFSNLMQDKYNMRPDKQHYGCMGFFFITGKWKEAENVRKNMKSKGVIKEFKSGDRLHPQSEDIYSILELV</sequence>
<evidence type="ECO:0000256" key="1">
    <source>
        <dbReference type="ARBA" id="ARBA00022737"/>
    </source>
</evidence>
<name>V4KGY8_EUTSA</name>
<dbReference type="OMA" id="EATAMIN"/>
<dbReference type="InterPro" id="IPR002885">
    <property type="entry name" value="PPR_rpt"/>
</dbReference>
<evidence type="ECO:0000313" key="2">
    <source>
        <dbReference type="EMBL" id="ESQ37070.1"/>
    </source>
</evidence>